<dbReference type="InterPro" id="IPR029063">
    <property type="entry name" value="SAM-dependent_MTases_sf"/>
</dbReference>
<dbReference type="InterPro" id="IPR041497">
    <property type="entry name" value="Thump-like"/>
</dbReference>
<dbReference type="EMBL" id="FORM01000014">
    <property type="protein sequence ID" value="SFJ65144.1"/>
    <property type="molecule type" value="Genomic_DNA"/>
</dbReference>
<organism evidence="3 4">
    <name type="scientific">Olleya namhaensis</name>
    <dbReference type="NCBI Taxonomy" id="1144750"/>
    <lineage>
        <taxon>Bacteria</taxon>
        <taxon>Pseudomonadati</taxon>
        <taxon>Bacteroidota</taxon>
        <taxon>Flavobacteriia</taxon>
        <taxon>Flavobacteriales</taxon>
        <taxon>Flavobacteriaceae</taxon>
    </lineage>
</organism>
<dbReference type="Proteomes" id="UP000199559">
    <property type="component" value="Unassembled WGS sequence"/>
</dbReference>
<dbReference type="AlphaFoldDB" id="A0A1I3T263"/>
<evidence type="ECO:0000259" key="1">
    <source>
        <dbReference type="Pfam" id="PF18096"/>
    </source>
</evidence>
<evidence type="ECO:0000313" key="4">
    <source>
        <dbReference type="Proteomes" id="UP000199559"/>
    </source>
</evidence>
<dbReference type="Gene3D" id="1.10.10.1110">
    <property type="entry name" value="Methyltransferase PG1098, N-terminal domain"/>
    <property type="match status" value="1"/>
</dbReference>
<gene>
    <name evidence="3" type="ORF">SAMN05443431_11413</name>
</gene>
<proteinExistence type="predicted"/>
<feature type="domain" description="THUMP-like" evidence="1">
    <location>
        <begin position="325"/>
        <end position="395"/>
    </location>
</feature>
<keyword evidence="4" id="KW-1185">Reference proteome</keyword>
<name>A0A1I3T263_9FLAO</name>
<dbReference type="Pfam" id="PF18096">
    <property type="entry name" value="Thump_like"/>
    <property type="match status" value="1"/>
</dbReference>
<dbReference type="SUPFAM" id="SSF53335">
    <property type="entry name" value="S-adenosyl-L-methionine-dependent methyltransferases"/>
    <property type="match status" value="1"/>
</dbReference>
<sequence>MIKFNKAILDSDIQDFINANINSDISKLALKGIPFSEHLKQDIFTQIEAKKRCQKKLPTWFNTPNIYYPTKLNIEQTSSEITAKYKANLVSGKALIDLTGGFGVDSLYFAKMIQSVVHCDINKTLSEIVAYNASILKIKNSSFYPQNGIEVLQNITTKLDWIYVDPSRRNDIKGKVFLLKDCLPNIPEHLNFLFTKAKNILIKTSPLLDLTSGINELQNVKSIHCVAVNNEVKELLWVLEEGFEGAITINTVNLKNNEEQEFSFLLGDENKEDPDYSQPLTYLYEPNAAILKSGAFNSVASQLKLFKLHKHAHLYTSDTLIKFPGRIFKIETSINYNKKEFNKKIGLKQANITTRNFPESVAKIREKLKIKDGGKNYLFFTTNLDNSKITILCSKL</sequence>
<dbReference type="STRING" id="1144750.SAMN05443431_11413"/>
<dbReference type="Gene3D" id="3.40.50.150">
    <property type="entry name" value="Vaccinia Virus protein VP39"/>
    <property type="match status" value="1"/>
</dbReference>
<feature type="domain" description="PG-1098 ferredoxin-like" evidence="2">
    <location>
        <begin position="282"/>
        <end position="324"/>
    </location>
</feature>
<evidence type="ECO:0000259" key="2">
    <source>
        <dbReference type="Pfam" id="PF22013"/>
    </source>
</evidence>
<protein>
    <submittedName>
        <fullName evidence="3">Uncharacterized protein</fullName>
    </submittedName>
</protein>
<accession>A0A1I3T263</accession>
<dbReference type="Pfam" id="PF22013">
    <property type="entry name" value="PG_1098_Fer"/>
    <property type="match status" value="1"/>
</dbReference>
<dbReference type="InterPro" id="IPR054168">
    <property type="entry name" value="PG_1098_Fer"/>
</dbReference>
<evidence type="ECO:0000313" key="3">
    <source>
        <dbReference type="EMBL" id="SFJ65144.1"/>
    </source>
</evidence>
<reference evidence="4" key="1">
    <citation type="submission" date="2016-10" db="EMBL/GenBank/DDBJ databases">
        <authorList>
            <person name="Varghese N."/>
            <person name="Submissions S."/>
        </authorList>
    </citation>
    <scope>NUCLEOTIDE SEQUENCE [LARGE SCALE GENOMIC DNA]</scope>
    <source>
        <strain evidence="4">DSM 28881</strain>
    </source>
</reference>
<dbReference type="RefSeq" id="WP_090842335.1">
    <property type="nucleotide sequence ID" value="NZ_FORM01000014.1"/>
</dbReference>